<dbReference type="Pfam" id="PF21747">
    <property type="entry name" value="YpoC"/>
    <property type="match status" value="1"/>
</dbReference>
<evidence type="ECO:0000259" key="1">
    <source>
        <dbReference type="Pfam" id="PF21747"/>
    </source>
</evidence>
<accession>A0A3Q9QWQ2</accession>
<dbReference type="AlphaFoldDB" id="A0A3Q9QWQ2"/>
<name>A0A3Q9QWQ2_9BACI</name>
<proteinExistence type="predicted"/>
<sequence>MNDQSMTASDLLEEWNGMKAQLEDVFRKREQKNAKLLMEKGIALFNQFLNIANDLDVSIGKVISYDELDVKPVNLKERLEFIISRPHLYHSYRQLSELMIELQKLYVKNELIKKSSSRKS</sequence>
<organism evidence="2 3">
    <name type="scientific">Neobacillus mesonae</name>
    <dbReference type="NCBI Taxonomy" id="1193713"/>
    <lineage>
        <taxon>Bacteria</taxon>
        <taxon>Bacillati</taxon>
        <taxon>Bacillota</taxon>
        <taxon>Bacilli</taxon>
        <taxon>Bacillales</taxon>
        <taxon>Bacillaceae</taxon>
        <taxon>Neobacillus</taxon>
    </lineage>
</organism>
<dbReference type="Proteomes" id="UP000282892">
    <property type="component" value="Chromosome"/>
</dbReference>
<evidence type="ECO:0000313" key="3">
    <source>
        <dbReference type="Proteomes" id="UP000282892"/>
    </source>
</evidence>
<dbReference type="EMBL" id="CP022572">
    <property type="protein sequence ID" value="AZU63118.1"/>
    <property type="molecule type" value="Genomic_DNA"/>
</dbReference>
<dbReference type="OrthoDB" id="2360594at2"/>
<protein>
    <recommendedName>
        <fullName evidence="1">YpoC-like domain-containing protein</fullName>
    </recommendedName>
</protein>
<evidence type="ECO:0000313" key="2">
    <source>
        <dbReference type="EMBL" id="AZU63118.1"/>
    </source>
</evidence>
<dbReference type="KEGG" id="nmk:CHR53_18675"/>
<dbReference type="RefSeq" id="WP_127487911.1">
    <property type="nucleotide sequence ID" value="NZ_CP022572.1"/>
</dbReference>
<feature type="domain" description="YpoC-like" evidence="1">
    <location>
        <begin position="8"/>
        <end position="114"/>
    </location>
</feature>
<dbReference type="STRING" id="1193713.GCA_001636315_00572"/>
<dbReference type="InterPro" id="IPR048427">
    <property type="entry name" value="YpoC"/>
</dbReference>
<keyword evidence="3" id="KW-1185">Reference proteome</keyword>
<reference evidence="2 3" key="1">
    <citation type="submission" date="2017-07" db="EMBL/GenBank/DDBJ databases">
        <title>The complete genome sequence of Bacillus mesonae strain H20-5, an efficient strain improving plant abiotic stress resistance.</title>
        <authorList>
            <person name="Kim S.Y."/>
            <person name="Song H."/>
            <person name="Sang M.K."/>
            <person name="Weon H.-Y."/>
            <person name="Song J."/>
        </authorList>
    </citation>
    <scope>NUCLEOTIDE SEQUENCE [LARGE SCALE GENOMIC DNA]</scope>
    <source>
        <strain evidence="2 3">H20-5</strain>
    </source>
</reference>
<gene>
    <name evidence="2" type="ORF">CHR53_18675</name>
</gene>